<feature type="transmembrane region" description="Helical" evidence="1">
    <location>
        <begin position="63"/>
        <end position="84"/>
    </location>
</feature>
<feature type="domain" description="DUF1206" evidence="2">
    <location>
        <begin position="199"/>
        <end position="267"/>
    </location>
</feature>
<dbReference type="Proteomes" id="UP001597541">
    <property type="component" value="Unassembled WGS sequence"/>
</dbReference>
<evidence type="ECO:0000259" key="2">
    <source>
        <dbReference type="Pfam" id="PF06724"/>
    </source>
</evidence>
<gene>
    <name evidence="3" type="ORF">ACFSUF_12055</name>
</gene>
<evidence type="ECO:0000313" key="3">
    <source>
        <dbReference type="EMBL" id="MFD2613158.1"/>
    </source>
</evidence>
<organism evidence="3 4">
    <name type="scientific">Paenibacillus gansuensis</name>
    <dbReference type="NCBI Taxonomy" id="306542"/>
    <lineage>
        <taxon>Bacteria</taxon>
        <taxon>Bacillati</taxon>
        <taxon>Bacillota</taxon>
        <taxon>Bacilli</taxon>
        <taxon>Bacillales</taxon>
        <taxon>Paenibacillaceae</taxon>
        <taxon>Paenibacillus</taxon>
    </lineage>
</organism>
<dbReference type="InterPro" id="IPR009597">
    <property type="entry name" value="DUF1206"/>
</dbReference>
<evidence type="ECO:0000256" key="1">
    <source>
        <dbReference type="SAM" id="Phobius"/>
    </source>
</evidence>
<evidence type="ECO:0000313" key="4">
    <source>
        <dbReference type="Proteomes" id="UP001597541"/>
    </source>
</evidence>
<feature type="transmembrane region" description="Helical" evidence="1">
    <location>
        <begin position="21"/>
        <end position="43"/>
    </location>
</feature>
<feature type="transmembrane region" description="Helical" evidence="1">
    <location>
        <begin position="104"/>
        <end position="125"/>
    </location>
</feature>
<feature type="transmembrane region" description="Helical" evidence="1">
    <location>
        <begin position="145"/>
        <end position="164"/>
    </location>
</feature>
<name>A0ABW5PDV0_9BACL</name>
<keyword evidence="1" id="KW-1133">Transmembrane helix</keyword>
<proteinExistence type="predicted"/>
<feature type="transmembrane region" description="Helical" evidence="1">
    <location>
        <begin position="191"/>
        <end position="215"/>
    </location>
</feature>
<feature type="domain" description="DUF1206" evidence="2">
    <location>
        <begin position="104"/>
        <end position="172"/>
    </location>
</feature>
<sequence length="275" mass="29988">MKKPESVIKEAVPWIDKWARFGYLSKGIVYAAIGILALLASIGRGGEVTDKEGALRTIGSQPMGGFILGLLALGLCGYFAWSMVQAFADPDREGSGWKGWGKRIGSFAGGIVYGSLAVSAVRSIGKQTPDTSRQEQSWTGMLLQQPFGAWIIGAVGAAFIAYGLHQGHKAYRSSFLKRIKSYRLEPQVKKAAVWISRTGISARGIVFLMVGYFLIQTSVQRDPHETKGLDESLWALSRQPHGPWLLGAAAVGLIAYGGYMFFLARYRKTIGKHRS</sequence>
<feature type="domain" description="DUF1206" evidence="2">
    <location>
        <begin position="21"/>
        <end position="88"/>
    </location>
</feature>
<dbReference type="Pfam" id="PF06724">
    <property type="entry name" value="DUF1206"/>
    <property type="match status" value="3"/>
</dbReference>
<feature type="transmembrane region" description="Helical" evidence="1">
    <location>
        <begin position="244"/>
        <end position="264"/>
    </location>
</feature>
<keyword evidence="4" id="KW-1185">Reference proteome</keyword>
<comment type="caution">
    <text evidence="3">The sequence shown here is derived from an EMBL/GenBank/DDBJ whole genome shotgun (WGS) entry which is preliminary data.</text>
</comment>
<protein>
    <submittedName>
        <fullName evidence="3">DUF1206 domain-containing protein</fullName>
    </submittedName>
</protein>
<dbReference type="EMBL" id="JBHUME010000007">
    <property type="protein sequence ID" value="MFD2613158.1"/>
    <property type="molecule type" value="Genomic_DNA"/>
</dbReference>
<keyword evidence="1" id="KW-0812">Transmembrane</keyword>
<dbReference type="RefSeq" id="WP_377603124.1">
    <property type="nucleotide sequence ID" value="NZ_JBHUME010000007.1"/>
</dbReference>
<reference evidence="4" key="1">
    <citation type="journal article" date="2019" name="Int. J. Syst. Evol. Microbiol.">
        <title>The Global Catalogue of Microorganisms (GCM) 10K type strain sequencing project: providing services to taxonomists for standard genome sequencing and annotation.</title>
        <authorList>
            <consortium name="The Broad Institute Genomics Platform"/>
            <consortium name="The Broad Institute Genome Sequencing Center for Infectious Disease"/>
            <person name="Wu L."/>
            <person name="Ma J."/>
        </authorList>
    </citation>
    <scope>NUCLEOTIDE SEQUENCE [LARGE SCALE GENOMIC DNA]</scope>
    <source>
        <strain evidence="4">KCTC 3950</strain>
    </source>
</reference>
<keyword evidence="1" id="KW-0472">Membrane</keyword>
<accession>A0ABW5PDV0</accession>